<reference evidence="2 3" key="1">
    <citation type="submission" date="2021-06" db="EMBL/GenBank/DDBJ databases">
        <title>Caerostris extrusa draft genome.</title>
        <authorList>
            <person name="Kono N."/>
            <person name="Arakawa K."/>
        </authorList>
    </citation>
    <scope>NUCLEOTIDE SEQUENCE [LARGE SCALE GENOMIC DNA]</scope>
</reference>
<evidence type="ECO:0000256" key="1">
    <source>
        <dbReference type="SAM" id="MobiDB-lite"/>
    </source>
</evidence>
<keyword evidence="3" id="KW-1185">Reference proteome</keyword>
<sequence length="210" mass="23633">MPSQQTNTRSTISRRRNSLRYEHIKKVHDSNNKDANKVEQKPQKEESQIKVRKLYSVIDSYDESHKCDILVVDNSIAYDGITNDKQGSLLSEQLDASASPFKPETKYLHPLSNESGGRNLDVCRPSPCSSLSDHVDTIQSPSIINSPIYTSTGSASSIEESKTQEKNSLMSELSTCHMSYNANSSLAVSDPKDAIFQNFRPWSNDYYRSF</sequence>
<evidence type="ECO:0000313" key="3">
    <source>
        <dbReference type="Proteomes" id="UP001054945"/>
    </source>
</evidence>
<evidence type="ECO:0000313" key="2">
    <source>
        <dbReference type="EMBL" id="GIY92927.1"/>
    </source>
</evidence>
<comment type="caution">
    <text evidence="2">The sequence shown here is derived from an EMBL/GenBank/DDBJ whole genome shotgun (WGS) entry which is preliminary data.</text>
</comment>
<dbReference type="Proteomes" id="UP001054945">
    <property type="component" value="Unassembled WGS sequence"/>
</dbReference>
<proteinExistence type="predicted"/>
<protein>
    <submittedName>
        <fullName evidence="2">Uncharacterized protein</fullName>
    </submittedName>
</protein>
<feature type="compositionally biased region" description="Low complexity" evidence="1">
    <location>
        <begin position="1"/>
        <end position="11"/>
    </location>
</feature>
<dbReference type="EMBL" id="BPLR01000208">
    <property type="protein sequence ID" value="GIY92927.1"/>
    <property type="molecule type" value="Genomic_DNA"/>
</dbReference>
<accession>A0AAV4XE67</accession>
<feature type="region of interest" description="Disordered" evidence="1">
    <location>
        <begin position="1"/>
        <end position="46"/>
    </location>
</feature>
<dbReference type="AlphaFoldDB" id="A0AAV4XE67"/>
<feature type="compositionally biased region" description="Basic and acidic residues" evidence="1">
    <location>
        <begin position="19"/>
        <end position="46"/>
    </location>
</feature>
<gene>
    <name evidence="2" type="ORF">CEXT_506221</name>
</gene>
<organism evidence="2 3">
    <name type="scientific">Caerostris extrusa</name>
    <name type="common">Bark spider</name>
    <name type="synonym">Caerostris bankana</name>
    <dbReference type="NCBI Taxonomy" id="172846"/>
    <lineage>
        <taxon>Eukaryota</taxon>
        <taxon>Metazoa</taxon>
        <taxon>Ecdysozoa</taxon>
        <taxon>Arthropoda</taxon>
        <taxon>Chelicerata</taxon>
        <taxon>Arachnida</taxon>
        <taxon>Araneae</taxon>
        <taxon>Araneomorphae</taxon>
        <taxon>Entelegynae</taxon>
        <taxon>Araneoidea</taxon>
        <taxon>Araneidae</taxon>
        <taxon>Caerostris</taxon>
    </lineage>
</organism>
<name>A0AAV4XE67_CAEEX</name>